<feature type="compositionally biased region" description="Low complexity" evidence="1">
    <location>
        <begin position="39"/>
        <end position="48"/>
    </location>
</feature>
<organism evidence="2 3">
    <name type="scientific">Cannabis sativa</name>
    <name type="common">Hemp</name>
    <name type="synonym">Marijuana</name>
    <dbReference type="NCBI Taxonomy" id="3483"/>
    <lineage>
        <taxon>Eukaryota</taxon>
        <taxon>Viridiplantae</taxon>
        <taxon>Streptophyta</taxon>
        <taxon>Embryophyta</taxon>
        <taxon>Tracheophyta</taxon>
        <taxon>Spermatophyta</taxon>
        <taxon>Magnoliopsida</taxon>
        <taxon>eudicotyledons</taxon>
        <taxon>Gunneridae</taxon>
        <taxon>Pentapetalae</taxon>
        <taxon>rosids</taxon>
        <taxon>fabids</taxon>
        <taxon>Rosales</taxon>
        <taxon>Cannabaceae</taxon>
        <taxon>Cannabis</taxon>
    </lineage>
</organism>
<reference evidence="2 3" key="1">
    <citation type="journal article" date="2020" name="bioRxiv">
        <title>Sequence and annotation of 42 cannabis genomes reveals extensive copy number variation in cannabinoid synthesis and pathogen resistance genes.</title>
        <authorList>
            <person name="Mckernan K.J."/>
            <person name="Helbert Y."/>
            <person name="Kane L.T."/>
            <person name="Ebling H."/>
            <person name="Zhang L."/>
            <person name="Liu B."/>
            <person name="Eaton Z."/>
            <person name="Mclaughlin S."/>
            <person name="Kingan S."/>
            <person name="Baybayan P."/>
            <person name="Concepcion G."/>
            <person name="Jordan M."/>
            <person name="Riva A."/>
            <person name="Barbazuk W."/>
            <person name="Harkins T."/>
        </authorList>
    </citation>
    <scope>NUCLEOTIDE SEQUENCE [LARGE SCALE GENOMIC DNA]</scope>
    <source>
        <strain evidence="3">cv. Jamaican Lion 4</strain>
        <tissue evidence="2">Leaf</tissue>
    </source>
</reference>
<evidence type="ECO:0000313" key="3">
    <source>
        <dbReference type="Proteomes" id="UP000525078"/>
    </source>
</evidence>
<dbReference type="Pfam" id="PF03004">
    <property type="entry name" value="Transposase_24"/>
    <property type="match status" value="1"/>
</dbReference>
<feature type="compositionally biased region" description="Polar residues" evidence="1">
    <location>
        <begin position="20"/>
        <end position="33"/>
    </location>
</feature>
<feature type="compositionally biased region" description="Basic and acidic residues" evidence="1">
    <location>
        <begin position="199"/>
        <end position="208"/>
    </location>
</feature>
<evidence type="ECO:0008006" key="4">
    <source>
        <dbReference type="Google" id="ProtNLM"/>
    </source>
</evidence>
<gene>
    <name evidence="2" type="ORF">F8388_004937</name>
</gene>
<comment type="caution">
    <text evidence="2">The sequence shown here is derived from an EMBL/GenBank/DDBJ whole genome shotgun (WGS) entry which is preliminary data.</text>
</comment>
<feature type="region of interest" description="Disordered" evidence="1">
    <location>
        <begin position="289"/>
        <end position="309"/>
    </location>
</feature>
<feature type="compositionally biased region" description="Polar residues" evidence="1">
    <location>
        <begin position="291"/>
        <end position="309"/>
    </location>
</feature>
<feature type="region of interest" description="Disordered" evidence="1">
    <location>
        <begin position="341"/>
        <end position="378"/>
    </location>
</feature>
<feature type="compositionally biased region" description="Polar residues" evidence="1">
    <location>
        <begin position="341"/>
        <end position="371"/>
    </location>
</feature>
<dbReference type="PANTHER" id="PTHR33144">
    <property type="entry name" value="OS10G0409366 PROTEIN-RELATED"/>
    <property type="match status" value="1"/>
</dbReference>
<accession>A0A7J6HQI1</accession>
<proteinExistence type="predicted"/>
<dbReference type="PANTHER" id="PTHR33144:SF50">
    <property type="entry name" value="OS03G0714750 PROTEIN"/>
    <property type="match status" value="1"/>
</dbReference>
<dbReference type="InterPro" id="IPR004252">
    <property type="entry name" value="Probable_transposase_24"/>
</dbReference>
<feature type="compositionally biased region" description="Pro residues" evidence="1">
    <location>
        <begin position="51"/>
        <end position="61"/>
    </location>
</feature>
<sequence length="378" mass="42808">MAPSVRRGSRRGGRSESHSIAPSSSLAPSTSVAPPNLSAQQAQQAQQAPTTDPPTVEPPLVDPHIDSSEKARNPIAKRGPTCGHGTKFAITVVFQYKEWRLVPPEVRAPLRARLLNTFDIDIEDEKVQKVIDGQMQRAWRGHKYKLHDHFKKVGGEIDPTKAKNECPRGEVSQQDWEYLCDRWSEPSFLELSKKNADSRSKRKWDSRNGSKSTARHHISHGVDLDASIGHIETWHLRHWHKENGWETPELKDTYEKMIQLRQDNPPEKMSDKEILEQVLGRHFVRLFGQGRSPNISETTSTSSDPNRPSYSQLMELYLDLRGELDTMRQTLIAKEIMLPSTNTHASDHSSGPSMNTTPFRNNQDTPCQPSSEFMGENV</sequence>
<feature type="region of interest" description="Disordered" evidence="1">
    <location>
        <begin position="199"/>
        <end position="218"/>
    </location>
</feature>
<evidence type="ECO:0000313" key="2">
    <source>
        <dbReference type="EMBL" id="KAF4396969.1"/>
    </source>
</evidence>
<dbReference type="AlphaFoldDB" id="A0A7J6HQI1"/>
<dbReference type="EMBL" id="JAATIP010000001">
    <property type="protein sequence ID" value="KAF4396969.1"/>
    <property type="molecule type" value="Genomic_DNA"/>
</dbReference>
<protein>
    <recommendedName>
        <fullName evidence="4">Transposase, Ptta/En/Spm, plant</fullName>
    </recommendedName>
</protein>
<feature type="compositionally biased region" description="Basic and acidic residues" evidence="1">
    <location>
        <begin position="63"/>
        <end position="72"/>
    </location>
</feature>
<evidence type="ECO:0000256" key="1">
    <source>
        <dbReference type="SAM" id="MobiDB-lite"/>
    </source>
</evidence>
<feature type="region of interest" description="Disordered" evidence="1">
    <location>
        <begin position="1"/>
        <end position="82"/>
    </location>
</feature>
<dbReference type="Proteomes" id="UP000525078">
    <property type="component" value="Unassembled WGS sequence"/>
</dbReference>
<name>A0A7J6HQI1_CANSA</name>